<evidence type="ECO:0000313" key="2">
    <source>
        <dbReference type="EMBL" id="GJS90551.1"/>
    </source>
</evidence>
<evidence type="ECO:0000256" key="1">
    <source>
        <dbReference type="SAM" id="MobiDB-lite"/>
    </source>
</evidence>
<comment type="caution">
    <text evidence="2">The sequence shown here is derived from an EMBL/GenBank/DDBJ whole genome shotgun (WGS) entry which is preliminary data.</text>
</comment>
<gene>
    <name evidence="2" type="ORF">Tco_0773187</name>
</gene>
<reference evidence="2" key="2">
    <citation type="submission" date="2022-01" db="EMBL/GenBank/DDBJ databases">
        <authorList>
            <person name="Yamashiro T."/>
            <person name="Shiraishi A."/>
            <person name="Satake H."/>
            <person name="Nakayama K."/>
        </authorList>
    </citation>
    <scope>NUCLEOTIDE SEQUENCE</scope>
</reference>
<name>A0ABQ4ZM80_9ASTR</name>
<reference evidence="2" key="1">
    <citation type="journal article" date="2022" name="Int. J. Mol. Sci.">
        <title>Draft Genome of Tanacetum Coccineum: Genomic Comparison of Closely Related Tanacetum-Family Plants.</title>
        <authorList>
            <person name="Yamashiro T."/>
            <person name="Shiraishi A."/>
            <person name="Nakayama K."/>
            <person name="Satake H."/>
        </authorList>
    </citation>
    <scope>NUCLEOTIDE SEQUENCE</scope>
</reference>
<protein>
    <recommendedName>
        <fullName evidence="4">Zinc finger, CCHC-type, retrotransposon Gag domain protein</fullName>
    </recommendedName>
</protein>
<evidence type="ECO:0000313" key="3">
    <source>
        <dbReference type="Proteomes" id="UP001151760"/>
    </source>
</evidence>
<proteinExistence type="predicted"/>
<accession>A0ABQ4ZM80</accession>
<dbReference type="Proteomes" id="UP001151760">
    <property type="component" value="Unassembled WGS sequence"/>
</dbReference>
<keyword evidence="3" id="KW-1185">Reference proteome</keyword>
<evidence type="ECO:0008006" key="4">
    <source>
        <dbReference type="Google" id="ProtNLM"/>
    </source>
</evidence>
<sequence>MVDERRKEVQKASTSKGAESPIGDTIRDESENKSYFDFEGLNYEGFTDEEMKALKSMINRQVGKIIKNMMPYYINRTTENLKEVIRKELEELKKGGIMNDSRNEMATYRDFTTCDVPKFDGMLDPIACTKWLLAVDGAFRTSSCKEKNKVNFASNFLRDSAKKWWEGKICEKGLEVEIFK</sequence>
<dbReference type="EMBL" id="BQNB010011436">
    <property type="protein sequence ID" value="GJS90551.1"/>
    <property type="molecule type" value="Genomic_DNA"/>
</dbReference>
<organism evidence="2 3">
    <name type="scientific">Tanacetum coccineum</name>
    <dbReference type="NCBI Taxonomy" id="301880"/>
    <lineage>
        <taxon>Eukaryota</taxon>
        <taxon>Viridiplantae</taxon>
        <taxon>Streptophyta</taxon>
        <taxon>Embryophyta</taxon>
        <taxon>Tracheophyta</taxon>
        <taxon>Spermatophyta</taxon>
        <taxon>Magnoliopsida</taxon>
        <taxon>eudicotyledons</taxon>
        <taxon>Gunneridae</taxon>
        <taxon>Pentapetalae</taxon>
        <taxon>asterids</taxon>
        <taxon>campanulids</taxon>
        <taxon>Asterales</taxon>
        <taxon>Asteraceae</taxon>
        <taxon>Asteroideae</taxon>
        <taxon>Anthemideae</taxon>
        <taxon>Anthemidinae</taxon>
        <taxon>Tanacetum</taxon>
    </lineage>
</organism>
<feature type="region of interest" description="Disordered" evidence="1">
    <location>
        <begin position="1"/>
        <end position="27"/>
    </location>
</feature>
<feature type="compositionally biased region" description="Basic and acidic residues" evidence="1">
    <location>
        <begin position="1"/>
        <end position="10"/>
    </location>
</feature>